<organism evidence="2 3">
    <name type="scientific">Marchantia polymorpha</name>
    <name type="common">Common liverwort</name>
    <name type="synonym">Marchantia aquatica</name>
    <dbReference type="NCBI Taxonomy" id="3197"/>
    <lineage>
        <taxon>Eukaryota</taxon>
        <taxon>Viridiplantae</taxon>
        <taxon>Streptophyta</taxon>
        <taxon>Embryophyta</taxon>
        <taxon>Marchantiophyta</taxon>
        <taxon>Marchantiopsida</taxon>
        <taxon>Marchantiidae</taxon>
        <taxon>Marchantiales</taxon>
        <taxon>Marchantiaceae</taxon>
        <taxon>Marchantia</taxon>
    </lineage>
</organism>
<dbReference type="EMBL" id="KZ772739">
    <property type="protein sequence ID" value="PTQ36036.1"/>
    <property type="molecule type" value="Genomic_DNA"/>
</dbReference>
<evidence type="ECO:0000256" key="1">
    <source>
        <dbReference type="SAM" id="MobiDB-lite"/>
    </source>
</evidence>
<name>A0A2R6WQA9_MARPO</name>
<dbReference type="AlphaFoldDB" id="A0A2R6WQA9"/>
<feature type="region of interest" description="Disordered" evidence="1">
    <location>
        <begin position="20"/>
        <end position="56"/>
    </location>
</feature>
<dbReference type="Proteomes" id="UP000244005">
    <property type="component" value="Unassembled WGS sequence"/>
</dbReference>
<protein>
    <submittedName>
        <fullName evidence="2">Uncharacterized protein</fullName>
    </submittedName>
</protein>
<feature type="compositionally biased region" description="Basic residues" evidence="1">
    <location>
        <begin position="22"/>
        <end position="47"/>
    </location>
</feature>
<sequence length="74" mass="8785">MFCRRANPRTPKKPIYATKISNTHRRKLKKLRVSRRSKRENRTKSRSRYGPSSSISSTISRICSLLTFNYRKIL</sequence>
<keyword evidence="3" id="KW-1185">Reference proteome</keyword>
<reference evidence="3" key="1">
    <citation type="journal article" date="2017" name="Cell">
        <title>Insights into land plant evolution garnered from the Marchantia polymorpha genome.</title>
        <authorList>
            <person name="Bowman J.L."/>
            <person name="Kohchi T."/>
            <person name="Yamato K.T."/>
            <person name="Jenkins J."/>
            <person name="Shu S."/>
            <person name="Ishizaki K."/>
            <person name="Yamaoka S."/>
            <person name="Nishihama R."/>
            <person name="Nakamura Y."/>
            <person name="Berger F."/>
            <person name="Adam C."/>
            <person name="Aki S.S."/>
            <person name="Althoff F."/>
            <person name="Araki T."/>
            <person name="Arteaga-Vazquez M.A."/>
            <person name="Balasubrmanian S."/>
            <person name="Barry K."/>
            <person name="Bauer D."/>
            <person name="Boehm C.R."/>
            <person name="Briginshaw L."/>
            <person name="Caballero-Perez J."/>
            <person name="Catarino B."/>
            <person name="Chen F."/>
            <person name="Chiyoda S."/>
            <person name="Chovatia M."/>
            <person name="Davies K.M."/>
            <person name="Delmans M."/>
            <person name="Demura T."/>
            <person name="Dierschke T."/>
            <person name="Dolan L."/>
            <person name="Dorantes-Acosta A.E."/>
            <person name="Eklund D.M."/>
            <person name="Florent S.N."/>
            <person name="Flores-Sandoval E."/>
            <person name="Fujiyama A."/>
            <person name="Fukuzawa H."/>
            <person name="Galik B."/>
            <person name="Grimanelli D."/>
            <person name="Grimwood J."/>
            <person name="Grossniklaus U."/>
            <person name="Hamada T."/>
            <person name="Haseloff J."/>
            <person name="Hetherington A.J."/>
            <person name="Higo A."/>
            <person name="Hirakawa Y."/>
            <person name="Hundley H.N."/>
            <person name="Ikeda Y."/>
            <person name="Inoue K."/>
            <person name="Inoue S.I."/>
            <person name="Ishida S."/>
            <person name="Jia Q."/>
            <person name="Kakita M."/>
            <person name="Kanazawa T."/>
            <person name="Kawai Y."/>
            <person name="Kawashima T."/>
            <person name="Kennedy M."/>
            <person name="Kinose K."/>
            <person name="Kinoshita T."/>
            <person name="Kohara Y."/>
            <person name="Koide E."/>
            <person name="Komatsu K."/>
            <person name="Kopischke S."/>
            <person name="Kubo M."/>
            <person name="Kyozuka J."/>
            <person name="Lagercrantz U."/>
            <person name="Lin S.S."/>
            <person name="Lindquist E."/>
            <person name="Lipzen A.M."/>
            <person name="Lu C.W."/>
            <person name="De Luna E."/>
            <person name="Martienssen R.A."/>
            <person name="Minamino N."/>
            <person name="Mizutani M."/>
            <person name="Mizutani M."/>
            <person name="Mochizuki N."/>
            <person name="Monte I."/>
            <person name="Mosher R."/>
            <person name="Nagasaki H."/>
            <person name="Nakagami H."/>
            <person name="Naramoto S."/>
            <person name="Nishitani K."/>
            <person name="Ohtani M."/>
            <person name="Okamoto T."/>
            <person name="Okumura M."/>
            <person name="Phillips J."/>
            <person name="Pollak B."/>
            <person name="Reinders A."/>
            <person name="Rovekamp M."/>
            <person name="Sano R."/>
            <person name="Sawa S."/>
            <person name="Schmid M.W."/>
            <person name="Shirakawa M."/>
            <person name="Solano R."/>
            <person name="Spunde A."/>
            <person name="Suetsugu N."/>
            <person name="Sugano S."/>
            <person name="Sugiyama A."/>
            <person name="Sun R."/>
            <person name="Suzuki Y."/>
            <person name="Takenaka M."/>
            <person name="Takezawa D."/>
            <person name="Tomogane H."/>
            <person name="Tsuzuki M."/>
            <person name="Ueda T."/>
            <person name="Umeda M."/>
            <person name="Ward J.M."/>
            <person name="Watanabe Y."/>
            <person name="Yazaki K."/>
            <person name="Yokoyama R."/>
            <person name="Yoshitake Y."/>
            <person name="Yotsui I."/>
            <person name="Zachgo S."/>
            <person name="Schmutz J."/>
        </authorList>
    </citation>
    <scope>NUCLEOTIDE SEQUENCE [LARGE SCALE GENOMIC DNA]</scope>
    <source>
        <strain evidence="3">Tak-1</strain>
    </source>
</reference>
<evidence type="ECO:0000313" key="2">
    <source>
        <dbReference type="EMBL" id="PTQ36036.1"/>
    </source>
</evidence>
<gene>
    <name evidence="2" type="ORF">MARPO_0067s0107</name>
</gene>
<dbReference type="Gramene" id="Mp7g18700.1">
    <property type="protein sequence ID" value="Mp7g18700.1.cds1"/>
    <property type="gene ID" value="Mp7g18700"/>
</dbReference>
<evidence type="ECO:0000313" key="3">
    <source>
        <dbReference type="Proteomes" id="UP000244005"/>
    </source>
</evidence>
<proteinExistence type="predicted"/>
<accession>A0A2R6WQA9</accession>